<proteinExistence type="inferred from homology"/>
<gene>
    <name evidence="10" type="ORF">PYX00_011874</name>
</gene>
<evidence type="ECO:0000256" key="4">
    <source>
        <dbReference type="ARBA" id="ARBA00022927"/>
    </source>
</evidence>
<evidence type="ECO:0000256" key="2">
    <source>
        <dbReference type="ARBA" id="ARBA00022448"/>
    </source>
</evidence>
<dbReference type="GO" id="GO:0015031">
    <property type="term" value="P:protein transport"/>
    <property type="evidence" value="ECO:0007669"/>
    <property type="project" value="UniProtKB-KW"/>
</dbReference>
<evidence type="ECO:0000256" key="7">
    <source>
        <dbReference type="ARBA" id="ARBA00023136"/>
    </source>
</evidence>
<keyword evidence="5 9" id="KW-1133">Transmembrane helix</keyword>
<dbReference type="InterPro" id="IPR016482">
    <property type="entry name" value="SecG/Sec61-beta/Sbh"/>
</dbReference>
<protein>
    <recommendedName>
        <fullName evidence="11">Bacterial surface antigen (D15) domain-containing protein</fullName>
    </recommendedName>
</protein>
<dbReference type="EMBL" id="JARGDH010000006">
    <property type="protein sequence ID" value="KAL0266158.1"/>
    <property type="molecule type" value="Genomic_DNA"/>
</dbReference>
<sequence>MKKMEARRRQIVPSRPKNTPLHRLINDYDRPIEISPVHVLIISLLFIANVFLLHLYARFGSGSSLYQVIFAAMAKWYPEMLFNFTGPPEAANAENKRPAGSHRFPEEKKHRNVKLGIEVDRLNNITGFCNISLPRLFAKNRSIEIKYSANQDSRLLFRTHHGNSTAELSLFRSFFRTPGKRFEAVGFSSRFERLSSAVELRADLRELGVLRLNLERRVGRAAIRCQAGLNTAKGTLFSKLELSGATTASLHRNIYNKIDWGIGVIKGDVHVADRFFLGSNVWGYKPQSVYPSVGDLDGGVSFLEVTDSLGVRSSGFDFFVFSSMGFCSQQSNIAETITSCFLSLFCDTKPKCLGLSVGAGVSSPIVLKGFEERRIQARFSIPLTSNPDTEVFKLSVVADL</sequence>
<comment type="subcellular location">
    <subcellularLocation>
        <location evidence="8">Endomembrane system</location>
        <topology evidence="8">Single-pass membrane protein</topology>
    </subcellularLocation>
</comment>
<keyword evidence="3 9" id="KW-0812">Transmembrane</keyword>
<dbReference type="AlphaFoldDB" id="A0AAW2H906"/>
<name>A0AAW2H906_9NEOP</name>
<comment type="caution">
    <text evidence="10">The sequence shown here is derived from an EMBL/GenBank/DDBJ whole genome shotgun (WGS) entry which is preliminary data.</text>
</comment>
<accession>A0AAW2H906</accession>
<feature type="transmembrane region" description="Helical" evidence="9">
    <location>
        <begin position="37"/>
        <end position="57"/>
    </location>
</feature>
<evidence type="ECO:0000313" key="10">
    <source>
        <dbReference type="EMBL" id="KAL0266158.1"/>
    </source>
</evidence>
<keyword evidence="6" id="KW-0811">Translocation</keyword>
<evidence type="ECO:0000256" key="3">
    <source>
        <dbReference type="ARBA" id="ARBA00022692"/>
    </source>
</evidence>
<evidence type="ECO:0000256" key="5">
    <source>
        <dbReference type="ARBA" id="ARBA00022989"/>
    </source>
</evidence>
<keyword evidence="4" id="KW-0653">Protein transport</keyword>
<evidence type="ECO:0000256" key="8">
    <source>
        <dbReference type="ARBA" id="ARBA00037847"/>
    </source>
</evidence>
<evidence type="ECO:0008006" key="11">
    <source>
        <dbReference type="Google" id="ProtNLM"/>
    </source>
</evidence>
<keyword evidence="2" id="KW-0813">Transport</keyword>
<dbReference type="Pfam" id="PF03911">
    <property type="entry name" value="Sec61_beta"/>
    <property type="match status" value="1"/>
</dbReference>
<evidence type="ECO:0000256" key="6">
    <source>
        <dbReference type="ARBA" id="ARBA00023010"/>
    </source>
</evidence>
<evidence type="ECO:0000256" key="1">
    <source>
        <dbReference type="ARBA" id="ARBA00006103"/>
    </source>
</evidence>
<organism evidence="10">
    <name type="scientific">Menopon gallinae</name>
    <name type="common">poultry shaft louse</name>
    <dbReference type="NCBI Taxonomy" id="328185"/>
    <lineage>
        <taxon>Eukaryota</taxon>
        <taxon>Metazoa</taxon>
        <taxon>Ecdysozoa</taxon>
        <taxon>Arthropoda</taxon>
        <taxon>Hexapoda</taxon>
        <taxon>Insecta</taxon>
        <taxon>Pterygota</taxon>
        <taxon>Neoptera</taxon>
        <taxon>Paraneoptera</taxon>
        <taxon>Psocodea</taxon>
        <taxon>Troctomorpha</taxon>
        <taxon>Phthiraptera</taxon>
        <taxon>Amblycera</taxon>
        <taxon>Menoponidae</taxon>
        <taxon>Menopon</taxon>
    </lineage>
</organism>
<reference evidence="10" key="1">
    <citation type="journal article" date="2024" name="Gigascience">
        <title>Chromosome-level genome of the poultry shaft louse Menopon gallinae provides insight into the host-switching and adaptive evolution of parasitic lice.</title>
        <authorList>
            <person name="Xu Y."/>
            <person name="Ma L."/>
            <person name="Liu S."/>
            <person name="Liang Y."/>
            <person name="Liu Q."/>
            <person name="He Z."/>
            <person name="Tian L."/>
            <person name="Duan Y."/>
            <person name="Cai W."/>
            <person name="Li H."/>
            <person name="Song F."/>
        </authorList>
    </citation>
    <scope>NUCLEOTIDE SEQUENCE</scope>
    <source>
        <strain evidence="10">Cailab_2023a</strain>
    </source>
</reference>
<keyword evidence="7 9" id="KW-0472">Membrane</keyword>
<evidence type="ECO:0000256" key="9">
    <source>
        <dbReference type="SAM" id="Phobius"/>
    </source>
</evidence>
<comment type="similarity">
    <text evidence="1">Belongs to the SEC61-beta family.</text>
</comment>
<dbReference type="GO" id="GO:0012505">
    <property type="term" value="C:endomembrane system"/>
    <property type="evidence" value="ECO:0007669"/>
    <property type="project" value="UniProtKB-SubCell"/>
</dbReference>